<gene>
    <name evidence="3" type="ORF">METZ01_LOCUS144453</name>
</gene>
<dbReference type="AlphaFoldDB" id="A0A381ZQY2"/>
<feature type="transmembrane region" description="Helical" evidence="1">
    <location>
        <begin position="30"/>
        <end position="52"/>
    </location>
</feature>
<keyword evidence="1" id="KW-0812">Transmembrane</keyword>
<accession>A0A381ZQY2</accession>
<proteinExistence type="predicted"/>
<evidence type="ECO:0000313" key="3">
    <source>
        <dbReference type="EMBL" id="SVA91599.1"/>
    </source>
</evidence>
<evidence type="ECO:0000256" key="1">
    <source>
        <dbReference type="SAM" id="Phobius"/>
    </source>
</evidence>
<dbReference type="PANTHER" id="PTHR30590">
    <property type="entry name" value="INNER MEMBRANE PROTEIN"/>
    <property type="match status" value="1"/>
</dbReference>
<feature type="transmembrane region" description="Helical" evidence="1">
    <location>
        <begin position="366"/>
        <end position="387"/>
    </location>
</feature>
<dbReference type="EMBL" id="UINC01022292">
    <property type="protein sequence ID" value="SVA91599.1"/>
    <property type="molecule type" value="Genomic_DNA"/>
</dbReference>
<keyword evidence="1" id="KW-0472">Membrane</keyword>
<feature type="domain" description="DUF418" evidence="2">
    <location>
        <begin position="246"/>
        <end position="406"/>
    </location>
</feature>
<keyword evidence="1" id="KW-1133">Transmembrane helix</keyword>
<feature type="transmembrane region" description="Helical" evidence="1">
    <location>
        <begin position="338"/>
        <end position="360"/>
    </location>
</feature>
<dbReference type="InterPro" id="IPR007349">
    <property type="entry name" value="DUF418"/>
</dbReference>
<feature type="transmembrane region" description="Helical" evidence="1">
    <location>
        <begin position="114"/>
        <end position="145"/>
    </location>
</feature>
<feature type="transmembrane region" description="Helical" evidence="1">
    <location>
        <begin position="152"/>
        <end position="172"/>
    </location>
</feature>
<reference evidence="3" key="1">
    <citation type="submission" date="2018-05" db="EMBL/GenBank/DDBJ databases">
        <authorList>
            <person name="Lanie J.A."/>
            <person name="Ng W.-L."/>
            <person name="Kazmierczak K.M."/>
            <person name="Andrzejewski T.M."/>
            <person name="Davidsen T.M."/>
            <person name="Wayne K.J."/>
            <person name="Tettelin H."/>
            <person name="Glass J.I."/>
            <person name="Rusch D."/>
            <person name="Podicherti R."/>
            <person name="Tsui H.-C.T."/>
            <person name="Winkler M.E."/>
        </authorList>
    </citation>
    <scope>NUCLEOTIDE SEQUENCE</scope>
</reference>
<sequence length="412" mass="46417">MASTERLISPTEGPVTDSERIESIDVLRGFALLGILVMNIQGFSMIGAAYLNPAAYGDLSGANWWVWVLSHLFADQKFMTLFSVLFGAGIVMMWERAEATGRKSTGLHYRRTLWLLVFGLVHAYLLFSGDILFLYAICALWVYWLRKASPKVLTIIGSMVLMVPPVLSLAGASTMPSWPTQDLIALAESWAPGHEAVTREVGNFQGSWGQQMESRVQLARGLQLEALPFWGFWRASGLMLLGMALFKVGFLRAGLSDGLYRRLLLGGLVFGLPLIAFGIQQNFAADWDVSRFFLGSLYNYFGSLPVSLAYASAIMLMCRRGTWVFLQRSFAAVGRMALTNYFAQTIICTTIFYGHGLGYFGEVDRVGQIIIVLGVWLFQIPFSLWWLERFLFGPFEWLWRSLSYLKFQPMRR</sequence>
<feature type="transmembrane region" description="Helical" evidence="1">
    <location>
        <begin position="300"/>
        <end position="318"/>
    </location>
</feature>
<dbReference type="InterPro" id="IPR052529">
    <property type="entry name" value="Bact_Transport_Assoc"/>
</dbReference>
<feature type="transmembrane region" description="Helical" evidence="1">
    <location>
        <begin position="64"/>
        <end position="94"/>
    </location>
</feature>
<dbReference type="Pfam" id="PF04235">
    <property type="entry name" value="DUF418"/>
    <property type="match status" value="1"/>
</dbReference>
<evidence type="ECO:0000259" key="2">
    <source>
        <dbReference type="Pfam" id="PF04235"/>
    </source>
</evidence>
<name>A0A381ZQY2_9ZZZZ</name>
<dbReference type="PANTHER" id="PTHR30590:SF2">
    <property type="entry name" value="INNER MEMBRANE PROTEIN"/>
    <property type="match status" value="1"/>
</dbReference>
<feature type="transmembrane region" description="Helical" evidence="1">
    <location>
        <begin position="263"/>
        <end position="280"/>
    </location>
</feature>
<feature type="transmembrane region" description="Helical" evidence="1">
    <location>
        <begin position="232"/>
        <end position="251"/>
    </location>
</feature>
<organism evidence="3">
    <name type="scientific">marine metagenome</name>
    <dbReference type="NCBI Taxonomy" id="408172"/>
    <lineage>
        <taxon>unclassified sequences</taxon>
        <taxon>metagenomes</taxon>
        <taxon>ecological metagenomes</taxon>
    </lineage>
</organism>
<protein>
    <recommendedName>
        <fullName evidence="2">DUF418 domain-containing protein</fullName>
    </recommendedName>
</protein>